<dbReference type="Pfam" id="PF01636">
    <property type="entry name" value="APH"/>
    <property type="match status" value="1"/>
</dbReference>
<dbReference type="PANTHER" id="PTHR21310:SF51">
    <property type="entry name" value="AMINOGLYCOSIDE PHOSPHOTRANSFERASE DOMAIN-CONTAINING PROTEIN"/>
    <property type="match status" value="1"/>
</dbReference>
<dbReference type="AlphaFoldDB" id="A0A0P7B4Y0"/>
<dbReference type="InterPro" id="IPR051678">
    <property type="entry name" value="AGP_Transferase"/>
</dbReference>
<evidence type="ECO:0000313" key="3">
    <source>
        <dbReference type="Proteomes" id="UP000050424"/>
    </source>
</evidence>
<dbReference type="STRING" id="78410.A0A0P7B4Y0"/>
<dbReference type="SUPFAM" id="SSF56112">
    <property type="entry name" value="Protein kinase-like (PK-like)"/>
    <property type="match status" value="1"/>
</dbReference>
<name>A0A0P7B4Y0_9HYPO</name>
<proteinExistence type="predicted"/>
<dbReference type="EMBL" id="LKCW01000235">
    <property type="protein sequence ID" value="KPM35741.1"/>
    <property type="molecule type" value="Genomic_DNA"/>
</dbReference>
<reference evidence="2 3" key="1">
    <citation type="submission" date="2015-09" db="EMBL/GenBank/DDBJ databases">
        <title>Draft genome of a European isolate of the apple canker pathogen Neonectria ditissima.</title>
        <authorList>
            <person name="Gomez-Cortecero A."/>
            <person name="Harrison R.J."/>
            <person name="Armitage A.D."/>
        </authorList>
    </citation>
    <scope>NUCLEOTIDE SEQUENCE [LARGE SCALE GENOMIC DNA]</scope>
    <source>
        <strain evidence="2 3">R09/05</strain>
    </source>
</reference>
<dbReference type="Gene3D" id="3.90.1200.10">
    <property type="match status" value="1"/>
</dbReference>
<feature type="domain" description="Aminoglycoside phosphotransferase" evidence="1">
    <location>
        <begin position="168"/>
        <end position="374"/>
    </location>
</feature>
<dbReference type="InterPro" id="IPR002575">
    <property type="entry name" value="Aminoglycoside_PTrfase"/>
</dbReference>
<dbReference type="OrthoDB" id="10003767at2759"/>
<gene>
    <name evidence="2" type="ORF">AK830_g10830</name>
</gene>
<comment type="caution">
    <text evidence="2">The sequence shown here is derived from an EMBL/GenBank/DDBJ whole genome shotgun (WGS) entry which is preliminary data.</text>
</comment>
<protein>
    <recommendedName>
        <fullName evidence="1">Aminoglycoside phosphotransferase domain-containing protein</fullName>
    </recommendedName>
</protein>
<evidence type="ECO:0000313" key="2">
    <source>
        <dbReference type="EMBL" id="KPM35741.1"/>
    </source>
</evidence>
<dbReference type="Gene3D" id="3.30.200.20">
    <property type="entry name" value="Phosphorylase Kinase, domain 1"/>
    <property type="match status" value="1"/>
</dbReference>
<evidence type="ECO:0000259" key="1">
    <source>
        <dbReference type="Pfam" id="PF01636"/>
    </source>
</evidence>
<accession>A0A0P7B4Y0</accession>
<keyword evidence="3" id="KW-1185">Reference proteome</keyword>
<organism evidence="2 3">
    <name type="scientific">Neonectria ditissima</name>
    <dbReference type="NCBI Taxonomy" id="78410"/>
    <lineage>
        <taxon>Eukaryota</taxon>
        <taxon>Fungi</taxon>
        <taxon>Dikarya</taxon>
        <taxon>Ascomycota</taxon>
        <taxon>Pezizomycotina</taxon>
        <taxon>Sordariomycetes</taxon>
        <taxon>Hypocreomycetidae</taxon>
        <taxon>Hypocreales</taxon>
        <taxon>Nectriaceae</taxon>
        <taxon>Neonectria</taxon>
    </lineage>
</organism>
<dbReference type="InterPro" id="IPR011009">
    <property type="entry name" value="Kinase-like_dom_sf"/>
</dbReference>
<sequence>MSSTNGTEQRFLSASQAITSAGATSGAKATLSDLPYWMKDVVAITSNLSLPTLRSPISNTQVSRLPRISFEALSPTSCLVRMPSVPTPAFMDDPDREIFGPLVAITAESLVLLASNIANKCLHIPSSSGKLVARIDGSYNITHVVELESIKLVIRVPATGWGSGMTPTAARAMESQVATMRLIRNKTTIPVPEIYALDTTDNNEIDAPYLCMSFIPGKTVSEVWFDDLGTLPREELRLRILTSLSRTMAQFSCLAFDKMGSIIEDGSGSTVIGPLYDWHEKEDGGLQVAASGPFDSISAFLQKNSIASSNKNVWDKAEAKVVEAIMGFLPTLDSPPGFVLCLPDFDSQNVLVDDEGTVTGLIDWDLAQTMPRFVGYARYPGWITRDWDPLMYGWPKMAESEDSPETLERYRAYYNTELGKALKWQGDWKFTEKSHITEAIWIATLRHHNRLEICRKFVQVAAGGDIEALDVLYDIGAGQYDEEDWSILEANLKRLVC</sequence>
<dbReference type="PANTHER" id="PTHR21310">
    <property type="entry name" value="AMINOGLYCOSIDE PHOSPHOTRANSFERASE-RELATED-RELATED"/>
    <property type="match status" value="1"/>
</dbReference>
<dbReference type="Proteomes" id="UP000050424">
    <property type="component" value="Unassembled WGS sequence"/>
</dbReference>